<evidence type="ECO:0000313" key="6">
    <source>
        <dbReference type="Proteomes" id="UP000198928"/>
    </source>
</evidence>
<protein>
    <submittedName>
        <fullName evidence="5">Sigma-B regulation protein RsbU (Phosphoserine phosphatase)</fullName>
    </submittedName>
</protein>
<dbReference type="AlphaFoldDB" id="A0A1I3UB96"/>
<keyword evidence="6" id="KW-1185">Reference proteome</keyword>
<feature type="region of interest" description="Disordered" evidence="3">
    <location>
        <begin position="1"/>
        <end position="34"/>
    </location>
</feature>
<name>A0A1I3UB96_9ACTN</name>
<dbReference type="SMART" id="SM00091">
    <property type="entry name" value="PAS"/>
    <property type="match status" value="1"/>
</dbReference>
<evidence type="ECO:0000256" key="3">
    <source>
        <dbReference type="SAM" id="MobiDB-lite"/>
    </source>
</evidence>
<dbReference type="InterPro" id="IPR052016">
    <property type="entry name" value="Bact_Sigma-Reg"/>
</dbReference>
<dbReference type="Proteomes" id="UP000198928">
    <property type="component" value="Unassembled WGS sequence"/>
</dbReference>
<dbReference type="CDD" id="cd00130">
    <property type="entry name" value="PAS"/>
    <property type="match status" value="1"/>
</dbReference>
<evidence type="ECO:0000259" key="4">
    <source>
        <dbReference type="PROSITE" id="PS50112"/>
    </source>
</evidence>
<feature type="compositionally biased region" description="Pro residues" evidence="3">
    <location>
        <begin position="432"/>
        <end position="441"/>
    </location>
</feature>
<dbReference type="InterPro" id="IPR035965">
    <property type="entry name" value="PAS-like_dom_sf"/>
</dbReference>
<keyword evidence="2" id="KW-0175">Coiled coil</keyword>
<dbReference type="PANTHER" id="PTHR43156:SF2">
    <property type="entry name" value="STAGE II SPORULATION PROTEIN E"/>
    <property type="match status" value="1"/>
</dbReference>
<dbReference type="Pfam" id="PF13426">
    <property type="entry name" value="PAS_9"/>
    <property type="match status" value="1"/>
</dbReference>
<dbReference type="InterPro" id="IPR000014">
    <property type="entry name" value="PAS"/>
</dbReference>
<reference evidence="6" key="1">
    <citation type="submission" date="2016-10" db="EMBL/GenBank/DDBJ databases">
        <authorList>
            <person name="Varghese N."/>
            <person name="Submissions S."/>
        </authorList>
    </citation>
    <scope>NUCLEOTIDE SEQUENCE [LARGE SCALE GENOMIC DNA]</scope>
    <source>
        <strain evidence="6">PL19</strain>
    </source>
</reference>
<dbReference type="InterPro" id="IPR001932">
    <property type="entry name" value="PPM-type_phosphatase-like_dom"/>
</dbReference>
<sequence>MTSRASPDPDPEPAPEPDGPEPGDGGNPEDDLEELYENTPCGQLSSVPGGRIVKVNTTLLDWLGYRREELVGRRTFSQLLSVGGRIYYETHLAPLLRMQGRVGGIALEMKAADGSRLPVLVAASVREGSGGRPALVRTSVFEARDRRAYETELLRARQEADRERERVQQLATTLQRSLLPPALPDIPGTELAAHYHTASIDEVGGDFYDLFPVSGGRWGFFLGDVSGKGAAAASVTSLVRYSLRAASASDPDPVRVLANLNTVLEHENHGDDPRFCTVIHGLLTPGEHGCELTLAGGGHPPALLMRADGTAGYLHTPGGQLVGVLPDAHFAATTVRLAPGDTLLLYTDGLTEARAVHTDGRRREREGGRYGEEALLDFAAGLAPASAADAVTAVGALLEGLGEGVDDDTAVLALGVPVSRKAPETPGTPEAPDGPEPFRSP</sequence>
<dbReference type="SUPFAM" id="SSF55785">
    <property type="entry name" value="PYP-like sensor domain (PAS domain)"/>
    <property type="match status" value="1"/>
</dbReference>
<feature type="region of interest" description="Disordered" evidence="3">
    <location>
        <begin position="416"/>
        <end position="441"/>
    </location>
</feature>
<dbReference type="NCBIfam" id="TIGR00229">
    <property type="entry name" value="sensory_box"/>
    <property type="match status" value="1"/>
</dbReference>
<dbReference type="Gene3D" id="3.60.40.10">
    <property type="entry name" value="PPM-type phosphatase domain"/>
    <property type="match status" value="1"/>
</dbReference>
<feature type="coiled-coil region" evidence="2">
    <location>
        <begin position="146"/>
        <end position="177"/>
    </location>
</feature>
<keyword evidence="1" id="KW-0378">Hydrolase</keyword>
<dbReference type="SUPFAM" id="SSF81606">
    <property type="entry name" value="PP2C-like"/>
    <property type="match status" value="1"/>
</dbReference>
<proteinExistence type="predicted"/>
<dbReference type="SMART" id="SM00331">
    <property type="entry name" value="PP2C_SIG"/>
    <property type="match status" value="1"/>
</dbReference>
<dbReference type="EMBL" id="FOSG01000001">
    <property type="protein sequence ID" value="SFJ79899.1"/>
    <property type="molecule type" value="Genomic_DNA"/>
</dbReference>
<evidence type="ECO:0000256" key="1">
    <source>
        <dbReference type="ARBA" id="ARBA00022801"/>
    </source>
</evidence>
<dbReference type="PROSITE" id="PS50112">
    <property type="entry name" value="PAS"/>
    <property type="match status" value="1"/>
</dbReference>
<accession>A0A1I3UB96</accession>
<evidence type="ECO:0000313" key="5">
    <source>
        <dbReference type="EMBL" id="SFJ79899.1"/>
    </source>
</evidence>
<organism evidence="5 6">
    <name type="scientific">Streptomyces pini</name>
    <dbReference type="NCBI Taxonomy" id="1520580"/>
    <lineage>
        <taxon>Bacteria</taxon>
        <taxon>Bacillati</taxon>
        <taxon>Actinomycetota</taxon>
        <taxon>Actinomycetes</taxon>
        <taxon>Kitasatosporales</taxon>
        <taxon>Streptomycetaceae</taxon>
        <taxon>Streptomyces</taxon>
    </lineage>
</organism>
<dbReference type="Pfam" id="PF07228">
    <property type="entry name" value="SpoIIE"/>
    <property type="match status" value="1"/>
</dbReference>
<dbReference type="GO" id="GO:0016791">
    <property type="term" value="F:phosphatase activity"/>
    <property type="evidence" value="ECO:0007669"/>
    <property type="project" value="TreeGrafter"/>
</dbReference>
<feature type="domain" description="PAS" evidence="4">
    <location>
        <begin position="28"/>
        <end position="80"/>
    </location>
</feature>
<dbReference type="InterPro" id="IPR036457">
    <property type="entry name" value="PPM-type-like_dom_sf"/>
</dbReference>
<dbReference type="OrthoDB" id="5241041at2"/>
<feature type="compositionally biased region" description="Acidic residues" evidence="3">
    <location>
        <begin position="9"/>
        <end position="34"/>
    </location>
</feature>
<dbReference type="Gene3D" id="3.30.450.20">
    <property type="entry name" value="PAS domain"/>
    <property type="match status" value="1"/>
</dbReference>
<dbReference type="RefSeq" id="WP_093847005.1">
    <property type="nucleotide sequence ID" value="NZ_FOSG01000001.1"/>
</dbReference>
<evidence type="ECO:0000256" key="2">
    <source>
        <dbReference type="SAM" id="Coils"/>
    </source>
</evidence>
<gene>
    <name evidence="5" type="ORF">SAMN05192584_101374</name>
</gene>
<dbReference type="PANTHER" id="PTHR43156">
    <property type="entry name" value="STAGE II SPORULATION PROTEIN E-RELATED"/>
    <property type="match status" value="1"/>
</dbReference>